<feature type="transmembrane region" description="Helical" evidence="7">
    <location>
        <begin position="445"/>
        <end position="465"/>
    </location>
</feature>
<feature type="region of interest" description="Disordered" evidence="6">
    <location>
        <begin position="556"/>
        <end position="583"/>
    </location>
</feature>
<dbReference type="GO" id="GO:0016020">
    <property type="term" value="C:membrane"/>
    <property type="evidence" value="ECO:0007669"/>
    <property type="project" value="UniProtKB-SubCell"/>
</dbReference>
<dbReference type="STRING" id="985895.E4ZMI4"/>
<gene>
    <name evidence="9" type="ORF">LEMA_P055590.1</name>
</gene>
<dbReference type="Pfam" id="PF20684">
    <property type="entry name" value="Fung_rhodopsin"/>
    <property type="match status" value="1"/>
</dbReference>
<dbReference type="InterPro" id="IPR052337">
    <property type="entry name" value="SAT4-like"/>
</dbReference>
<evidence type="ECO:0000259" key="8">
    <source>
        <dbReference type="Pfam" id="PF20684"/>
    </source>
</evidence>
<comment type="subcellular location">
    <subcellularLocation>
        <location evidence="1">Membrane</location>
        <topology evidence="1">Multi-pass membrane protein</topology>
    </subcellularLocation>
</comment>
<feature type="domain" description="Rhodopsin" evidence="8">
    <location>
        <begin position="270"/>
        <end position="509"/>
    </location>
</feature>
<dbReference type="EMBL" id="FP929094">
    <property type="protein sequence ID" value="CBX92853.1"/>
    <property type="molecule type" value="Genomic_DNA"/>
</dbReference>
<feature type="transmembrane region" description="Helical" evidence="7">
    <location>
        <begin position="417"/>
        <end position="438"/>
    </location>
</feature>
<accession>E4ZMI4</accession>
<dbReference type="InParanoid" id="E4ZMI4"/>
<keyword evidence="2 7" id="KW-0812">Transmembrane</keyword>
<evidence type="ECO:0000256" key="3">
    <source>
        <dbReference type="ARBA" id="ARBA00022989"/>
    </source>
</evidence>
<dbReference type="VEuPathDB" id="FungiDB:LEMA_P055590.1"/>
<dbReference type="HOGENOM" id="CLU_460091_0_0_1"/>
<dbReference type="InterPro" id="IPR049326">
    <property type="entry name" value="Rhodopsin_dom_fungi"/>
</dbReference>
<evidence type="ECO:0000256" key="1">
    <source>
        <dbReference type="ARBA" id="ARBA00004141"/>
    </source>
</evidence>
<keyword evidence="4 7" id="KW-0472">Membrane</keyword>
<keyword evidence="3 7" id="KW-1133">Transmembrane helix</keyword>
<feature type="transmembrane region" description="Helical" evidence="7">
    <location>
        <begin position="485"/>
        <end position="505"/>
    </location>
</feature>
<feature type="transmembrane region" description="Helical" evidence="7">
    <location>
        <begin position="252"/>
        <end position="274"/>
    </location>
</feature>
<feature type="transmembrane region" description="Helical" evidence="7">
    <location>
        <begin position="332"/>
        <end position="354"/>
    </location>
</feature>
<name>E4ZMI4_LEPMJ</name>
<evidence type="ECO:0000256" key="2">
    <source>
        <dbReference type="ARBA" id="ARBA00022692"/>
    </source>
</evidence>
<organism evidence="10">
    <name type="scientific">Leptosphaeria maculans (strain JN3 / isolate v23.1.3 / race Av1-4-5-6-7-8)</name>
    <name type="common">Blackleg fungus</name>
    <name type="synonym">Phoma lingam</name>
    <dbReference type="NCBI Taxonomy" id="985895"/>
    <lineage>
        <taxon>Eukaryota</taxon>
        <taxon>Fungi</taxon>
        <taxon>Dikarya</taxon>
        <taxon>Ascomycota</taxon>
        <taxon>Pezizomycotina</taxon>
        <taxon>Dothideomycetes</taxon>
        <taxon>Pleosporomycetidae</taxon>
        <taxon>Pleosporales</taxon>
        <taxon>Pleosporineae</taxon>
        <taxon>Leptosphaeriaceae</taxon>
        <taxon>Plenodomus</taxon>
        <taxon>Plenodomus lingam/Leptosphaeria maculans species complex</taxon>
    </lineage>
</organism>
<proteinExistence type="inferred from homology"/>
<dbReference type="PANTHER" id="PTHR33048:SF129">
    <property type="entry name" value="INTEGRAL MEMBRANE PROTEIN-RELATED"/>
    <property type="match status" value="1"/>
</dbReference>
<evidence type="ECO:0000313" key="10">
    <source>
        <dbReference type="Proteomes" id="UP000002668"/>
    </source>
</evidence>
<dbReference type="AlphaFoldDB" id="E4ZMI4"/>
<feature type="transmembrane region" description="Helical" evidence="7">
    <location>
        <begin position="286"/>
        <end position="312"/>
    </location>
</feature>
<evidence type="ECO:0000256" key="5">
    <source>
        <dbReference type="ARBA" id="ARBA00038359"/>
    </source>
</evidence>
<evidence type="ECO:0000256" key="7">
    <source>
        <dbReference type="SAM" id="Phobius"/>
    </source>
</evidence>
<comment type="similarity">
    <text evidence="5">Belongs to the SAT4 family.</text>
</comment>
<dbReference type="GeneID" id="13287246"/>
<sequence length="593" mass="66920">MVPSAIILLDPSSRNAAASVTAFQSQFGWVAAHEQRRLIADIRPPPSAPWLEEATVTSTVDTARLFDEGWLTSADNLSGVAPLTPPAMPQDRLLSSSPNHLVLRPASRRPRTVRLLSYPGIRLTIRQSRIFRLSIDKPRQQLCLDRHFVTSPNMPPQNDGESTGFRGLLVHDRAEFKEKSTLSSHVALYQSPVPCFWYGSDACFLTQSSDSTEVPSRYFVCPHTINMRSAPPSVRKTWPKPNYVDPDTRGNGLMIIELTLLPIAMIVVFLRMWIRISWLNKSWWDDYLMIVAMIFSIGTTVLVILATQLYGWDKHVWDLTLPELQTGRKASIAGQTLFVLASSTVKMSILVSYFRIAPEKSLFRKLVWATFALVFAAFIVFLVALWVQCIPISSYWTFSADHRDCIPEGPPLVVQSVLNVVTDFMIYALPIPTLFSLSLPWTQRLGLVVLFSVGGVIVVASSFRAYWVHYTVFETYDATWHGYQIWVWTAVETNVGVICGCIPALKPLLFPNRARNNGSRYGYGSQNSRRKEKVTPVIDQVEMDTRILTESDEFKASTSGSVHDQMLSVRPISGDTDKSRYDHDIEQQKAYMY</sequence>
<evidence type="ECO:0000256" key="4">
    <source>
        <dbReference type="ARBA" id="ARBA00023136"/>
    </source>
</evidence>
<keyword evidence="10" id="KW-1185">Reference proteome</keyword>
<dbReference type="Proteomes" id="UP000002668">
    <property type="component" value="Genome"/>
</dbReference>
<reference evidence="10" key="1">
    <citation type="journal article" date="2011" name="Nat. Commun.">
        <title>Effector diversification within compartments of the Leptosphaeria maculans genome affected by Repeat-Induced Point mutations.</title>
        <authorList>
            <person name="Rouxel T."/>
            <person name="Grandaubert J."/>
            <person name="Hane J.K."/>
            <person name="Hoede C."/>
            <person name="van de Wouw A.P."/>
            <person name="Couloux A."/>
            <person name="Dominguez V."/>
            <person name="Anthouard V."/>
            <person name="Bally P."/>
            <person name="Bourras S."/>
            <person name="Cozijnsen A.J."/>
            <person name="Ciuffetti L.M."/>
            <person name="Degrave A."/>
            <person name="Dilmaghani A."/>
            <person name="Duret L."/>
            <person name="Fudal I."/>
            <person name="Goodwin S.B."/>
            <person name="Gout L."/>
            <person name="Glaser N."/>
            <person name="Linglin J."/>
            <person name="Kema G.H.J."/>
            <person name="Lapalu N."/>
            <person name="Lawrence C.B."/>
            <person name="May K."/>
            <person name="Meyer M."/>
            <person name="Ollivier B."/>
            <person name="Poulain J."/>
            <person name="Schoch C.L."/>
            <person name="Simon A."/>
            <person name="Spatafora J.W."/>
            <person name="Stachowiak A."/>
            <person name="Turgeon B.G."/>
            <person name="Tyler B.M."/>
            <person name="Vincent D."/>
            <person name="Weissenbach J."/>
            <person name="Amselem J."/>
            <person name="Quesneville H."/>
            <person name="Oliver R.P."/>
            <person name="Wincker P."/>
            <person name="Balesdent M.-H."/>
            <person name="Howlett B.J."/>
        </authorList>
    </citation>
    <scope>NUCLEOTIDE SEQUENCE [LARGE SCALE GENOMIC DNA]</scope>
    <source>
        <strain evidence="10">JN3 / isolate v23.1.3 / race Av1-4-5-6-7-8</strain>
    </source>
</reference>
<evidence type="ECO:0000256" key="6">
    <source>
        <dbReference type="SAM" id="MobiDB-lite"/>
    </source>
</evidence>
<dbReference type="OrthoDB" id="3934549at2759"/>
<dbReference type="PANTHER" id="PTHR33048">
    <property type="entry name" value="PTH11-LIKE INTEGRAL MEMBRANE PROTEIN (AFU_ORTHOLOGUE AFUA_5G11245)"/>
    <property type="match status" value="1"/>
</dbReference>
<dbReference type="eggNOG" id="ENOG502SMK9">
    <property type="taxonomic scope" value="Eukaryota"/>
</dbReference>
<evidence type="ECO:0000313" key="9">
    <source>
        <dbReference type="EMBL" id="CBX92853.1"/>
    </source>
</evidence>
<feature type="transmembrane region" description="Helical" evidence="7">
    <location>
        <begin position="366"/>
        <end position="387"/>
    </location>
</feature>
<protein>
    <submittedName>
        <fullName evidence="9">Predicted protein</fullName>
    </submittedName>
</protein>